<dbReference type="Gene3D" id="1.20.120.530">
    <property type="entry name" value="GntR ligand-binding domain-like"/>
    <property type="match status" value="1"/>
</dbReference>
<evidence type="ECO:0000256" key="3">
    <source>
        <dbReference type="ARBA" id="ARBA00023163"/>
    </source>
</evidence>
<dbReference type="InterPro" id="IPR011711">
    <property type="entry name" value="GntR_C"/>
</dbReference>
<keyword evidence="3" id="KW-0804">Transcription</keyword>
<dbReference type="InterPro" id="IPR000524">
    <property type="entry name" value="Tscrpt_reg_HTH_GntR"/>
</dbReference>
<gene>
    <name evidence="5" type="ORF">SAMN05518863_107322</name>
</gene>
<proteinExistence type="predicted"/>
<name>A0A1I4A5F1_9GAMM</name>
<dbReference type="PANTHER" id="PTHR43537">
    <property type="entry name" value="TRANSCRIPTIONAL REGULATOR, GNTR FAMILY"/>
    <property type="match status" value="1"/>
</dbReference>
<evidence type="ECO:0000256" key="1">
    <source>
        <dbReference type="ARBA" id="ARBA00023015"/>
    </source>
</evidence>
<dbReference type="EMBL" id="FOSD01000007">
    <property type="protein sequence ID" value="SFK51440.1"/>
    <property type="molecule type" value="Genomic_DNA"/>
</dbReference>
<organism evidence="5 6">
    <name type="scientific">Candidatus Pantoea symbiotica</name>
    <dbReference type="NCBI Taxonomy" id="1884370"/>
    <lineage>
        <taxon>Bacteria</taxon>
        <taxon>Pseudomonadati</taxon>
        <taxon>Pseudomonadota</taxon>
        <taxon>Gammaproteobacteria</taxon>
        <taxon>Enterobacterales</taxon>
        <taxon>Erwiniaceae</taxon>
        <taxon>Pantoea</taxon>
    </lineage>
</organism>
<dbReference type="InterPro" id="IPR008920">
    <property type="entry name" value="TF_FadR/GntR_C"/>
</dbReference>
<feature type="domain" description="HTH gntR-type" evidence="4">
    <location>
        <begin position="9"/>
        <end position="76"/>
    </location>
</feature>
<reference evidence="5 6" key="1">
    <citation type="submission" date="2016-10" db="EMBL/GenBank/DDBJ databases">
        <authorList>
            <person name="Varghese N."/>
            <person name="Submissions S."/>
        </authorList>
    </citation>
    <scope>NUCLEOTIDE SEQUENCE [LARGE SCALE GENOMIC DNA]</scope>
    <source>
        <strain evidence="5 6">YR512</strain>
    </source>
</reference>
<dbReference type="Pfam" id="PF00392">
    <property type="entry name" value="GntR"/>
    <property type="match status" value="1"/>
</dbReference>
<comment type="caution">
    <text evidence="5">The sequence shown here is derived from an EMBL/GenBank/DDBJ whole genome shotgun (WGS) entry which is preliminary data.</text>
</comment>
<dbReference type="SUPFAM" id="SSF48008">
    <property type="entry name" value="GntR ligand-binding domain-like"/>
    <property type="match status" value="1"/>
</dbReference>
<dbReference type="InterPro" id="IPR036388">
    <property type="entry name" value="WH-like_DNA-bd_sf"/>
</dbReference>
<dbReference type="PANTHER" id="PTHR43537:SF53">
    <property type="entry name" value="HTH-TYPE TRANSCRIPTIONAL REPRESSOR NANR"/>
    <property type="match status" value="1"/>
</dbReference>
<keyword evidence="6" id="KW-1185">Reference proteome</keyword>
<dbReference type="Gene3D" id="1.10.10.10">
    <property type="entry name" value="Winged helix-like DNA-binding domain superfamily/Winged helix DNA-binding domain"/>
    <property type="match status" value="1"/>
</dbReference>
<evidence type="ECO:0000259" key="4">
    <source>
        <dbReference type="PROSITE" id="PS50949"/>
    </source>
</evidence>
<evidence type="ECO:0000313" key="6">
    <source>
        <dbReference type="Proteomes" id="UP000198841"/>
    </source>
</evidence>
<accession>A0A1I4A5F1</accession>
<dbReference type="SMART" id="SM00345">
    <property type="entry name" value="HTH_GNTR"/>
    <property type="match status" value="1"/>
</dbReference>
<dbReference type="SMART" id="SM00895">
    <property type="entry name" value="FCD"/>
    <property type="match status" value="1"/>
</dbReference>
<protein>
    <submittedName>
        <fullName evidence="5">Transcriptional regulator, GntR family</fullName>
    </submittedName>
</protein>
<keyword evidence="2" id="KW-0238">DNA-binding</keyword>
<evidence type="ECO:0000256" key="2">
    <source>
        <dbReference type="ARBA" id="ARBA00023125"/>
    </source>
</evidence>
<dbReference type="Pfam" id="PF07729">
    <property type="entry name" value="FCD"/>
    <property type="match status" value="1"/>
</dbReference>
<dbReference type="Proteomes" id="UP000198841">
    <property type="component" value="Unassembled WGS sequence"/>
</dbReference>
<dbReference type="InterPro" id="IPR036390">
    <property type="entry name" value="WH_DNA-bd_sf"/>
</dbReference>
<dbReference type="SUPFAM" id="SSF46785">
    <property type="entry name" value="Winged helix' DNA-binding domain"/>
    <property type="match status" value="1"/>
</dbReference>
<sequence length="232" mass="26099">MGAKQTPRQKEIARIYESLTMAIAQHKLRPGTRLIEAQIVDALKANRNHVQAALQRMALQHIVTIEPNVGAIVAQPSATTAREIFTARHAIESAIIACITPQKMTAFAVQLQQQQKEEHEAIHSQERQRVVYQLGAFHLLLGKIADNKVLEDILNNLMVLSSLIVMLYQRNEMPVCQCDEHQHIIDELIAGNTAKAQQLMRDHLIELEQQLDISEASPYAMTLVQALHKAEE</sequence>
<keyword evidence="1" id="KW-0805">Transcription regulation</keyword>
<dbReference type="PROSITE" id="PS50949">
    <property type="entry name" value="HTH_GNTR"/>
    <property type="match status" value="1"/>
</dbReference>
<dbReference type="RefSeq" id="WP_008106189.1">
    <property type="nucleotide sequence ID" value="NZ_FOSD01000007.1"/>
</dbReference>
<evidence type="ECO:0000313" key="5">
    <source>
        <dbReference type="EMBL" id="SFK51440.1"/>
    </source>
</evidence>